<feature type="transmembrane region" description="Helical" evidence="7">
    <location>
        <begin position="67"/>
        <end position="86"/>
    </location>
</feature>
<feature type="transmembrane region" description="Helical" evidence="7">
    <location>
        <begin position="93"/>
        <end position="115"/>
    </location>
</feature>
<comment type="subcellular location">
    <subcellularLocation>
        <location evidence="1">Cell membrane</location>
        <topology evidence="1">Multi-pass membrane protein</topology>
    </subcellularLocation>
</comment>
<reference evidence="9" key="1">
    <citation type="submission" date="2018-06" db="EMBL/GenBank/DDBJ databases">
        <authorList>
            <person name="Zhirakovskaya E."/>
        </authorList>
    </citation>
    <scope>NUCLEOTIDE SEQUENCE</scope>
</reference>
<accession>A0A3B0TLA5</accession>
<name>A0A3B0TLA5_9ZZZZ</name>
<feature type="transmembrane region" description="Helical" evidence="7">
    <location>
        <begin position="121"/>
        <end position="141"/>
    </location>
</feature>
<sequence>MISATAWRKTLIIILVHVGFVALWWGAVVFGDVPAYILPTPWQALQTLEVENYNWAFHFWVTTQEIFGGYILAVVVGVVFAVIFSWSKTANEVLMPLLVTLNMIPKVAMAPLFIVWLRFGIHTNIVITFTICFFPILLNTVRGMREVEPELLDLVKSLHGTRWQVFTKIQLPGALPFIFSGMKVATVLAVAGAIVGEFIQSDSGLGWFMLVTQEALNTDAMVMALLFVTLIGVVLYGMVIALERIFVVQDARVE</sequence>
<evidence type="ECO:0000256" key="3">
    <source>
        <dbReference type="ARBA" id="ARBA00022475"/>
    </source>
</evidence>
<dbReference type="Gene3D" id="1.10.3720.10">
    <property type="entry name" value="MetI-like"/>
    <property type="match status" value="1"/>
</dbReference>
<evidence type="ECO:0000256" key="4">
    <source>
        <dbReference type="ARBA" id="ARBA00022692"/>
    </source>
</evidence>
<dbReference type="InterPro" id="IPR000515">
    <property type="entry name" value="MetI-like"/>
</dbReference>
<dbReference type="Pfam" id="PF00528">
    <property type="entry name" value="BPD_transp_1"/>
    <property type="match status" value="1"/>
</dbReference>
<feature type="transmembrane region" description="Helical" evidence="7">
    <location>
        <begin position="220"/>
        <end position="242"/>
    </location>
</feature>
<keyword evidence="4 7" id="KW-0812">Transmembrane</keyword>
<keyword evidence="5 7" id="KW-1133">Transmembrane helix</keyword>
<keyword evidence="3" id="KW-1003">Cell membrane</keyword>
<feature type="transmembrane region" description="Helical" evidence="7">
    <location>
        <begin position="12"/>
        <end position="31"/>
    </location>
</feature>
<dbReference type="InterPro" id="IPR035906">
    <property type="entry name" value="MetI-like_sf"/>
</dbReference>
<gene>
    <name evidence="9" type="ORF">MNBD_ALPHA09-2249</name>
</gene>
<dbReference type="PROSITE" id="PS50928">
    <property type="entry name" value="ABC_TM1"/>
    <property type="match status" value="1"/>
</dbReference>
<feature type="domain" description="ABC transmembrane type-1" evidence="8">
    <location>
        <begin position="59"/>
        <end position="240"/>
    </location>
</feature>
<evidence type="ECO:0000256" key="1">
    <source>
        <dbReference type="ARBA" id="ARBA00004651"/>
    </source>
</evidence>
<evidence type="ECO:0000259" key="8">
    <source>
        <dbReference type="PROSITE" id="PS50928"/>
    </source>
</evidence>
<dbReference type="GO" id="GO:0005886">
    <property type="term" value="C:plasma membrane"/>
    <property type="evidence" value="ECO:0007669"/>
    <property type="project" value="UniProtKB-SubCell"/>
</dbReference>
<dbReference type="PANTHER" id="PTHR30151:SF20">
    <property type="entry name" value="ABC TRANSPORTER PERMEASE PROTEIN HI_0355-RELATED"/>
    <property type="match status" value="1"/>
</dbReference>
<dbReference type="GO" id="GO:0055085">
    <property type="term" value="P:transmembrane transport"/>
    <property type="evidence" value="ECO:0007669"/>
    <property type="project" value="InterPro"/>
</dbReference>
<dbReference type="SUPFAM" id="SSF161098">
    <property type="entry name" value="MetI-like"/>
    <property type="match status" value="1"/>
</dbReference>
<evidence type="ECO:0000256" key="5">
    <source>
        <dbReference type="ARBA" id="ARBA00022989"/>
    </source>
</evidence>
<keyword evidence="6 7" id="KW-0472">Membrane</keyword>
<evidence type="ECO:0000256" key="6">
    <source>
        <dbReference type="ARBA" id="ARBA00023136"/>
    </source>
</evidence>
<organism evidence="9">
    <name type="scientific">hydrothermal vent metagenome</name>
    <dbReference type="NCBI Taxonomy" id="652676"/>
    <lineage>
        <taxon>unclassified sequences</taxon>
        <taxon>metagenomes</taxon>
        <taxon>ecological metagenomes</taxon>
    </lineage>
</organism>
<protein>
    <submittedName>
        <fullName evidence="9">Hydroxymethylpyrimidine ABC transporter, transmembrane component</fullName>
    </submittedName>
</protein>
<dbReference type="CDD" id="cd06261">
    <property type="entry name" value="TM_PBP2"/>
    <property type="match status" value="1"/>
</dbReference>
<dbReference type="PANTHER" id="PTHR30151">
    <property type="entry name" value="ALKANE SULFONATE ABC TRANSPORTER-RELATED, MEMBRANE SUBUNIT"/>
    <property type="match status" value="1"/>
</dbReference>
<proteinExistence type="predicted"/>
<feature type="transmembrane region" description="Helical" evidence="7">
    <location>
        <begin position="177"/>
        <end position="200"/>
    </location>
</feature>
<dbReference type="EMBL" id="UOEM01000070">
    <property type="protein sequence ID" value="VAW14137.1"/>
    <property type="molecule type" value="Genomic_DNA"/>
</dbReference>
<keyword evidence="2" id="KW-0813">Transport</keyword>
<evidence type="ECO:0000256" key="7">
    <source>
        <dbReference type="SAM" id="Phobius"/>
    </source>
</evidence>
<dbReference type="AlphaFoldDB" id="A0A3B0TLA5"/>
<evidence type="ECO:0000313" key="9">
    <source>
        <dbReference type="EMBL" id="VAW14137.1"/>
    </source>
</evidence>
<evidence type="ECO:0000256" key="2">
    <source>
        <dbReference type="ARBA" id="ARBA00022448"/>
    </source>
</evidence>